<proteinExistence type="predicted"/>
<sequence length="1648" mass="164040">MLDALQWRPSRRLRHLTAVSLHNLFDPQAPPGACGAQQAVTKPPGYRYELDTWDVARGAWRLYYRSEELPADHDLDWDRLAFDPESPQALSGVRHRRDVGSLRLRVVAAAPAPPPAASLDPNDAWWTRQAGNGPAAGASGGSAGGADAVEERAASCVGSAAEERGAGVEDCAAPDPAGAWGPAGASASDYAAQLQPRLGRSDGGSSSRGSASEPHATPPRQGGAQAESAQEHPPPPPSPLPPGVCDAGQSQGAGRAVARLVRRVVARVVAGAGEQLQGGQELAADQGSQEGPELVAMPGQAQAHAQQGQQAMTEEPREGVEGLVRRVFSRVARQGQPPTPPLSQQPQQLQEEAVASALVSRVFDRLLGRTPQQAPGPTQPAPSQSAGAHGPACVTLCGSCNACRAAAATDGSAASPWGLDAAPGLARCSSRGSSRSPSPSRSHSGGGSISGSGSGSGSSCSVDSEPSGSSSSQRVGPGPHDGPDTHAAAPAAPAHEGWATAVPTAVTAAAIKEDGAAGRSALQELEAAAVDAVAETEAEAAVPLLPGRVVAEYVFQLRQLVPLEPRALQRLWAANLPIFTLAPDRRPHTLRSALPPPPAPPPPPPPPPVAWPPAAASGPGGRGGVPAMAPGAGFGGKPPRRVPSAVAAPGGSLGSLAEATGEAAAADKRALLRWLLSGSSIVQPLQAQGSLEEELAEDAALAAAAAAQQQGRSGGGSRGVSASGGLGSGPAGFGGAGAGGGSGAGGEVVSGEGTGGGGGGGGGWGAGRGLHHGRLSAEDAAALLDPGPAPGFIPGAMAVLFNRQELPRGSSAASTNRLGLGLGLGLCLGGSQASRSTASLPASPLPIAAAVNNIVPALPPRGPSPLLPPLLAPSRRGGGAMSVSSSASDLLQHAQYEHGTAAHQPAVQRLPYSAGASYDNLLSAAAAHGGGAGLASYMFGGSPSPGQSLSGAAQAQEPSLNAMGGAALSSLPVARAGSPPPRPHSTGPLLSSRGGWPGGDGPTLDGLPAPPFLAPAAPSDGASLASSSGSPVVGAAPPRPGHGHRRSLTALPFGAASKAFSDPSLALAAQQTPLPNRSEGQTWASAAGALAAGGPGLGAGGAGGGPGVRRRGAGVLPHSASQPAGVQRLCDVPEVRASIRRLTHLQERLHDARSAARSVRLRLEAVAGARGRSDQLEDAAQRTRAERDGWAARAEEAARAGQALRAAVAQRRRALAERAGALRHAASVLQTSEERRLRAEAQLEGPEGRGRLAALTAALVARRSAMVAELGRIYQIEPVSEALLEPDPLDLTLESSWAGAAEPSPREEQEQADAAQAAAAAAAARLPASARAVVVSGAGAGGGAPRPMRLAVMGLEVPPDLVRRCLQGPTNWSPLDLGRAYDADQRTAASLGYLAAVLNLAASYLAVPLRYPVAPRVSVSYISDPVPPSVAVRSGMGGYGNGWGGSCGAQGYAPAIGIPAAPNAPMPMQHSPSSQHAAAAAAATAPGGEWRLLSLATGSLNAAAAPAPPPPAPPPAVGLIPGPRGVGTAGRLAVFSSLLNYALDPRVAATPAGALGEDAHPQGLNPSAGLPLFWGDGARDRTRFAYAVHLLCKDVEQLLGALGIPPVAPEQPLQNLYVLVSAAAAATAAAGRGAGGAGQGGGRGGGRG</sequence>
<feature type="compositionally biased region" description="Low complexity" evidence="2">
    <location>
        <begin position="457"/>
        <end position="478"/>
    </location>
</feature>
<feature type="compositionally biased region" description="Low complexity" evidence="2">
    <location>
        <begin position="1014"/>
        <end position="1036"/>
    </location>
</feature>
<organism evidence="3 4">
    <name type="scientific">Edaphochlamys debaryana</name>
    <dbReference type="NCBI Taxonomy" id="47281"/>
    <lineage>
        <taxon>Eukaryota</taxon>
        <taxon>Viridiplantae</taxon>
        <taxon>Chlorophyta</taxon>
        <taxon>core chlorophytes</taxon>
        <taxon>Chlorophyceae</taxon>
        <taxon>CS clade</taxon>
        <taxon>Chlamydomonadales</taxon>
        <taxon>Chlamydomonadales incertae sedis</taxon>
        <taxon>Edaphochlamys</taxon>
    </lineage>
</organism>
<keyword evidence="1" id="KW-0175">Coiled coil</keyword>
<feature type="compositionally biased region" description="Low complexity" evidence="2">
    <location>
        <begin position="173"/>
        <end position="189"/>
    </location>
</feature>
<dbReference type="Proteomes" id="UP000612055">
    <property type="component" value="Unassembled WGS sequence"/>
</dbReference>
<name>A0A835YD22_9CHLO</name>
<dbReference type="GO" id="GO:0005768">
    <property type="term" value="C:endosome"/>
    <property type="evidence" value="ECO:0007669"/>
    <property type="project" value="TreeGrafter"/>
</dbReference>
<feature type="region of interest" description="Disordered" evidence="2">
    <location>
        <begin position="167"/>
        <end position="251"/>
    </location>
</feature>
<feature type="region of interest" description="Disordered" evidence="2">
    <location>
        <begin position="738"/>
        <end position="765"/>
    </location>
</feature>
<feature type="compositionally biased region" description="Gly residues" evidence="2">
    <location>
        <begin position="444"/>
        <end position="456"/>
    </location>
</feature>
<dbReference type="PANTHER" id="PTHR15157:SF5">
    <property type="entry name" value="UV RADIATION RESISTANCE-ASSOCIATED GENE PROTEIN"/>
    <property type="match status" value="1"/>
</dbReference>
<feature type="compositionally biased region" description="Low complexity" evidence="2">
    <location>
        <begin position="203"/>
        <end position="212"/>
    </location>
</feature>
<dbReference type="GO" id="GO:0000323">
    <property type="term" value="C:lytic vacuole"/>
    <property type="evidence" value="ECO:0007669"/>
    <property type="project" value="TreeGrafter"/>
</dbReference>
<feature type="region of interest" description="Disordered" evidence="2">
    <location>
        <begin position="426"/>
        <end position="493"/>
    </location>
</feature>
<feature type="region of interest" description="Disordered" evidence="2">
    <location>
        <begin position="971"/>
        <end position="1047"/>
    </location>
</feature>
<feature type="compositionally biased region" description="Low complexity" evidence="2">
    <location>
        <begin position="370"/>
        <end position="386"/>
    </location>
</feature>
<feature type="region of interest" description="Disordered" evidence="2">
    <location>
        <begin position="369"/>
        <end position="390"/>
    </location>
</feature>
<feature type="region of interest" description="Disordered" evidence="2">
    <location>
        <begin position="276"/>
        <end position="319"/>
    </location>
</feature>
<dbReference type="OrthoDB" id="72772at2759"/>
<dbReference type="PANTHER" id="PTHR15157">
    <property type="entry name" value="UV RADIATION RESISTANCE-ASSOCIATED GENE PROTEIN"/>
    <property type="match status" value="1"/>
</dbReference>
<protein>
    <submittedName>
        <fullName evidence="3">Uncharacterized protein</fullName>
    </submittedName>
</protein>
<reference evidence="3" key="1">
    <citation type="journal article" date="2020" name="bioRxiv">
        <title>Comparative genomics of Chlamydomonas.</title>
        <authorList>
            <person name="Craig R.J."/>
            <person name="Hasan A.R."/>
            <person name="Ness R.W."/>
            <person name="Keightley P.D."/>
        </authorList>
    </citation>
    <scope>NUCLEOTIDE SEQUENCE</scope>
    <source>
        <strain evidence="3">CCAP 11/70</strain>
    </source>
</reference>
<gene>
    <name evidence="3" type="ORF">HYH03_001482</name>
</gene>
<dbReference type="GO" id="GO:0035493">
    <property type="term" value="P:SNARE complex assembly"/>
    <property type="evidence" value="ECO:0007669"/>
    <property type="project" value="TreeGrafter"/>
</dbReference>
<evidence type="ECO:0000313" key="4">
    <source>
        <dbReference type="Proteomes" id="UP000612055"/>
    </source>
</evidence>
<feature type="region of interest" description="Disordered" evidence="2">
    <location>
        <begin position="587"/>
        <end position="647"/>
    </location>
</feature>
<feature type="compositionally biased region" description="Pro residues" evidence="2">
    <location>
        <begin position="594"/>
        <end position="611"/>
    </location>
</feature>
<keyword evidence="4" id="KW-1185">Reference proteome</keyword>
<accession>A0A835YD22</accession>
<feature type="compositionally biased region" description="Pro residues" evidence="2">
    <location>
        <begin position="232"/>
        <end position="242"/>
    </location>
</feature>
<evidence type="ECO:0000313" key="3">
    <source>
        <dbReference type="EMBL" id="KAG2500717.1"/>
    </source>
</evidence>
<feature type="region of interest" description="Disordered" evidence="2">
    <location>
        <begin position="111"/>
        <end position="146"/>
    </location>
</feature>
<feature type="compositionally biased region" description="Low complexity" evidence="2">
    <location>
        <begin position="429"/>
        <end position="443"/>
    </location>
</feature>
<dbReference type="GO" id="GO:0000149">
    <property type="term" value="F:SNARE binding"/>
    <property type="evidence" value="ECO:0007669"/>
    <property type="project" value="TreeGrafter"/>
</dbReference>
<evidence type="ECO:0000256" key="1">
    <source>
        <dbReference type="ARBA" id="ARBA00023054"/>
    </source>
</evidence>
<dbReference type="EMBL" id="JAEHOE010000003">
    <property type="protein sequence ID" value="KAG2500717.1"/>
    <property type="molecule type" value="Genomic_DNA"/>
</dbReference>
<feature type="compositionally biased region" description="Low complexity" evidence="2">
    <location>
        <begin position="299"/>
        <end position="311"/>
    </location>
</feature>
<evidence type="ECO:0000256" key="2">
    <source>
        <dbReference type="SAM" id="MobiDB-lite"/>
    </source>
</evidence>
<comment type="caution">
    <text evidence="3">The sequence shown here is derived from an EMBL/GenBank/DDBJ whole genome shotgun (WGS) entry which is preliminary data.</text>
</comment>